<evidence type="ECO:0000313" key="4">
    <source>
        <dbReference type="Proteomes" id="UP000008672"/>
    </source>
</evidence>
<evidence type="ECO:0000259" key="2">
    <source>
        <dbReference type="Pfam" id="PF14291"/>
    </source>
</evidence>
<dbReference type="Pfam" id="PF14291">
    <property type="entry name" value="DUF4371"/>
    <property type="match status" value="1"/>
</dbReference>
<keyword evidence="4" id="KW-1185">Reference proteome</keyword>
<dbReference type="OMA" id="LVICLRW"/>
<dbReference type="InterPro" id="IPR025398">
    <property type="entry name" value="DUF4371"/>
</dbReference>
<proteinExistence type="predicted"/>
<reference evidence="4" key="1">
    <citation type="submission" date="2011-08" db="EMBL/GenBank/DDBJ databases">
        <title>The draft genome of Latimeria chalumnae.</title>
        <authorList>
            <person name="Di Palma F."/>
            <person name="Alfoldi J."/>
            <person name="Johnson J."/>
            <person name="Berlin A."/>
            <person name="Gnerre S."/>
            <person name="Jaffe D."/>
            <person name="MacCallum I."/>
            <person name="Young S."/>
            <person name="Walker B.J."/>
            <person name="Lander E."/>
            <person name="Lindblad-Toh K."/>
        </authorList>
    </citation>
    <scope>NUCLEOTIDE SEQUENCE [LARGE SCALE GENOMIC DNA]</scope>
    <source>
        <strain evidence="4">Wild caught</strain>
    </source>
</reference>
<dbReference type="HOGENOM" id="CLU_006175_4_2_1"/>
<dbReference type="Pfam" id="PF05699">
    <property type="entry name" value="Dimer_Tnp_hAT"/>
    <property type="match status" value="1"/>
</dbReference>
<evidence type="ECO:0000313" key="3">
    <source>
        <dbReference type="Ensembl" id="ENSLACP00000011079.1"/>
    </source>
</evidence>
<dbReference type="PANTHER" id="PTHR45749">
    <property type="match status" value="1"/>
</dbReference>
<dbReference type="AlphaFoldDB" id="H3AN58"/>
<feature type="domain" description="DUF4371" evidence="2">
    <location>
        <begin position="132"/>
        <end position="236"/>
    </location>
</feature>
<dbReference type="Proteomes" id="UP000008672">
    <property type="component" value="Unassembled WGS sequence"/>
</dbReference>
<reference evidence="3" key="2">
    <citation type="submission" date="2025-08" db="UniProtKB">
        <authorList>
            <consortium name="Ensembl"/>
        </authorList>
    </citation>
    <scope>IDENTIFICATION</scope>
</reference>
<protein>
    <recommendedName>
        <fullName evidence="5">TTF-type domain-containing protein</fullName>
    </recommendedName>
</protein>
<feature type="domain" description="HAT C-terminal dimerisation" evidence="1">
    <location>
        <begin position="561"/>
        <end position="606"/>
    </location>
</feature>
<dbReference type="PANTHER" id="PTHR45749:SF14">
    <property type="entry name" value="TTF-TYPE DOMAIN-CONTAINING PROTEIN"/>
    <property type="match status" value="1"/>
</dbReference>
<dbReference type="InterPro" id="IPR012337">
    <property type="entry name" value="RNaseH-like_sf"/>
</dbReference>
<dbReference type="InParanoid" id="H3AN58"/>
<evidence type="ECO:0000259" key="1">
    <source>
        <dbReference type="Pfam" id="PF05699"/>
    </source>
</evidence>
<name>H3AN58_LATCH</name>
<sequence>WLHYDETNDIDFCFICIRAYKEHKLSSAFVEKSFISVGCKNWKKAADHERSKCHIEAMDLPQTTRNVGESLSIQHAEQKHENRQCFLKLLSNIQFLCHQGLALRGDGVTHIKSRLSTDKKNGWRKKTDKYTSPDMQNSLIETMANKILQNSLFYSKMADETVDASNKEQLVICLRWVDDSFLPHEDFIGMYEIANTEVPTIFKAIEDMLKRLNLPLNKVRGQYYDMAGAMAESKNGMSTIESRAVYTHCTYALNLVRSDVIKGCKLLQDALETQEITKLIKESPRHDAIFKTIKETLTTSASPGIRILCPTRWTVNADALDSVIANFETLLEIWDEALEHRNVGRIKGVFLYMKKFDFLFGAMLGECLLRHSDNLSKVLQAKTVSAAEGQKMAALTVTALETMRKEEAFGLFWEKIKAKAQELKVNDQELPRRRRPPKHIDDGGALYHLISVEEWYRTISYEALDLIVNCIKTRFNQPGYGVYINLENLLLKVAAGKEYDHELSFVCNFYGSDISPRALRTQLSTLKANLAQQDTSTPSLNTIIDFITANGLSLFCEIVVILKLVLVMPDTNATSERSFSAMRRKTYLRATMTQKRMNNLMVLHIHKGDTDRLNLIDVANELVTGHEHRLSI</sequence>
<dbReference type="InterPro" id="IPR008906">
    <property type="entry name" value="HATC_C_dom"/>
</dbReference>
<dbReference type="GO" id="GO:0046983">
    <property type="term" value="F:protein dimerization activity"/>
    <property type="evidence" value="ECO:0007669"/>
    <property type="project" value="InterPro"/>
</dbReference>
<reference evidence="3" key="3">
    <citation type="submission" date="2025-09" db="UniProtKB">
        <authorList>
            <consortium name="Ensembl"/>
        </authorList>
    </citation>
    <scope>IDENTIFICATION</scope>
</reference>
<dbReference type="Ensembl" id="ENSLACT00000011162.1">
    <property type="protein sequence ID" value="ENSLACP00000011079.1"/>
    <property type="gene ID" value="ENSLACG00000009749.1"/>
</dbReference>
<dbReference type="EMBL" id="AFYH01193241">
    <property type="status" value="NOT_ANNOTATED_CDS"/>
    <property type="molecule type" value="Genomic_DNA"/>
</dbReference>
<dbReference type="SUPFAM" id="SSF53098">
    <property type="entry name" value="Ribonuclease H-like"/>
    <property type="match status" value="1"/>
</dbReference>
<organism evidence="3 4">
    <name type="scientific">Latimeria chalumnae</name>
    <name type="common">Coelacanth</name>
    <dbReference type="NCBI Taxonomy" id="7897"/>
    <lineage>
        <taxon>Eukaryota</taxon>
        <taxon>Metazoa</taxon>
        <taxon>Chordata</taxon>
        <taxon>Craniata</taxon>
        <taxon>Vertebrata</taxon>
        <taxon>Euteleostomi</taxon>
        <taxon>Coelacanthiformes</taxon>
        <taxon>Coelacanthidae</taxon>
        <taxon>Latimeria</taxon>
    </lineage>
</organism>
<dbReference type="eggNOG" id="ENOG502QSU3">
    <property type="taxonomic scope" value="Eukaryota"/>
</dbReference>
<evidence type="ECO:0008006" key="5">
    <source>
        <dbReference type="Google" id="ProtNLM"/>
    </source>
</evidence>
<accession>H3AN58</accession>
<dbReference type="GeneTree" id="ENSGT00940000162068"/>